<name>E8NBD3_MICTS</name>
<dbReference type="GO" id="GO:0006310">
    <property type="term" value="P:DNA recombination"/>
    <property type="evidence" value="ECO:0007669"/>
    <property type="project" value="UniProtKB-KW"/>
</dbReference>
<dbReference type="InterPro" id="IPR003798">
    <property type="entry name" value="DNA_recombination_RmuC"/>
</dbReference>
<evidence type="ECO:0000313" key="6">
    <source>
        <dbReference type="EMBL" id="BAJ75990.1"/>
    </source>
</evidence>
<dbReference type="Pfam" id="PF02646">
    <property type="entry name" value="RmuC"/>
    <property type="match status" value="1"/>
</dbReference>
<evidence type="ECO:0000256" key="5">
    <source>
        <dbReference type="SAM" id="MobiDB-lite"/>
    </source>
</evidence>
<evidence type="ECO:0000256" key="3">
    <source>
        <dbReference type="ARBA" id="ARBA00023054"/>
    </source>
</evidence>
<feature type="region of interest" description="Disordered" evidence="5">
    <location>
        <begin position="414"/>
        <end position="473"/>
    </location>
</feature>
<evidence type="ECO:0000256" key="1">
    <source>
        <dbReference type="ARBA" id="ARBA00003416"/>
    </source>
</evidence>
<gene>
    <name evidence="6" type="ordered locus">MTES_3026</name>
</gene>
<reference evidence="6 7" key="1">
    <citation type="journal article" date="2011" name="J. Bacteriol.">
        <title>Genome sequence of Microbacterium testaceum StLB037, an N-acylhomoserine lactone-degrading bacterium isolated from potato leaves.</title>
        <authorList>
            <person name="Morohoshi T."/>
            <person name="Wang W.-Z."/>
            <person name="Someya N."/>
            <person name="Ikeda T."/>
        </authorList>
    </citation>
    <scope>NUCLEOTIDE SEQUENCE [LARGE SCALE GENOMIC DNA]</scope>
    <source>
        <strain evidence="6 7">StLB037</strain>
    </source>
</reference>
<dbReference type="PANTHER" id="PTHR30563">
    <property type="entry name" value="DNA RECOMBINATION PROTEIN RMUC"/>
    <property type="match status" value="1"/>
</dbReference>
<protein>
    <submittedName>
        <fullName evidence="6">Uncharacterized protein conserved in bacteria</fullName>
    </submittedName>
</protein>
<keyword evidence="3" id="KW-0175">Coiled coil</keyword>
<dbReference type="eggNOG" id="COG1322">
    <property type="taxonomic scope" value="Bacteria"/>
</dbReference>
<evidence type="ECO:0000256" key="4">
    <source>
        <dbReference type="ARBA" id="ARBA00023172"/>
    </source>
</evidence>
<reference key="2">
    <citation type="submission" date="2011-02" db="EMBL/GenBank/DDBJ databases">
        <title>Genome sequence of Microbacterium testaceum StLB037.</title>
        <authorList>
            <person name="Morohoshi T."/>
            <person name="Wang W.Z."/>
            <person name="Someya N."/>
            <person name="Ikeda T."/>
        </authorList>
    </citation>
    <scope>NUCLEOTIDE SEQUENCE</scope>
    <source>
        <strain>StLB037</strain>
    </source>
</reference>
<dbReference type="EMBL" id="AP012052">
    <property type="protein sequence ID" value="BAJ75990.1"/>
    <property type="molecule type" value="Genomic_DNA"/>
</dbReference>
<proteinExistence type="inferred from homology"/>
<organism evidence="6 7">
    <name type="scientific">Microbacterium testaceum (strain StLB037)</name>
    <dbReference type="NCBI Taxonomy" id="979556"/>
    <lineage>
        <taxon>Bacteria</taxon>
        <taxon>Bacillati</taxon>
        <taxon>Actinomycetota</taxon>
        <taxon>Actinomycetes</taxon>
        <taxon>Micrococcales</taxon>
        <taxon>Microbacteriaceae</taxon>
        <taxon>Microbacterium</taxon>
    </lineage>
</organism>
<dbReference type="AlphaFoldDB" id="E8NBD3"/>
<accession>E8NBD3</accession>
<dbReference type="KEGG" id="mts:MTES_3026"/>
<sequence>MHADPMDAIALVLVILALALGVAGGWFLGASRATARAAVERAELSARAAASDAARAGLQSQLDHQVALYREAVGQSRNDQAAREERERRDQTVLRALDPVRETLEAMQRKVDGLERDRVEQYSALGEQLRQSREADEALRATTEALASAMRSGSTRGVWGETQLRRVVEAAGLTRYVDFDLQASISSDAGSGRPDMVVRLPGGKALAVDAKVPLDAYLQASAIPVTAQGDEGARRAALLARHAKAVRAHVDALARKTYWAGLESSPEFVVCFIPSESLLASALDEDPTLLDYAFSRRVALASPVNLWAVLKTVAFTWTQQDVSDEARTLFALGTELYERVGVLAGHAGDLRRAIERTVDSYNKFAGSLESRVLVTARKFPGIDETKLDAVTPPAALETAPRRWAAPEFIDATAENSAETHPVPAAADARRTSEAGAGDSGAGSGAADSEEPRTIASADVGEVRSRAGLNDQGR</sequence>
<evidence type="ECO:0000256" key="2">
    <source>
        <dbReference type="ARBA" id="ARBA00009840"/>
    </source>
</evidence>
<dbReference type="Proteomes" id="UP000008975">
    <property type="component" value="Chromosome"/>
</dbReference>
<keyword evidence="4" id="KW-0233">DNA recombination</keyword>
<dbReference type="HOGENOM" id="CLU_024057_1_1_11"/>
<comment type="similarity">
    <text evidence="2">Belongs to the RmuC family.</text>
</comment>
<evidence type="ECO:0000313" key="7">
    <source>
        <dbReference type="Proteomes" id="UP000008975"/>
    </source>
</evidence>
<dbReference type="PANTHER" id="PTHR30563:SF0">
    <property type="entry name" value="DNA RECOMBINATION PROTEIN RMUC"/>
    <property type="match status" value="1"/>
</dbReference>
<comment type="function">
    <text evidence="1">Involved in DNA recombination.</text>
</comment>